<evidence type="ECO:0000256" key="1">
    <source>
        <dbReference type="SAM" id="SignalP"/>
    </source>
</evidence>
<gene>
    <name evidence="2" type="ORF">MAG551_02675</name>
</gene>
<dbReference type="AlphaFoldDB" id="A0A941W568"/>
<comment type="caution">
    <text evidence="2">The sequence shown here is derived from an EMBL/GenBank/DDBJ whole genome shotgun (WGS) entry which is preliminary data.</text>
</comment>
<sequence length="197" mass="22603">MCRKTVIVLAFFAITSLTYNTAYCMSLDLTSNQINEAVKYGQTHRLASPKDFAKPWVVRLDEKNGWATLWTPYHNIAFKAKKAAVERRELSQREILRALHIKESLTFVISVFGEYMEFARGFNAILYSEDKAVYPVYSYFPEFAEPSSFYPEEPAFVAGCVYKFSIDDINQNSEAKLLVTSPEGKELEFVFDLVNVK</sequence>
<name>A0A941W568_9BACT</name>
<evidence type="ECO:0000313" key="2">
    <source>
        <dbReference type="EMBL" id="MBS1259602.1"/>
    </source>
</evidence>
<keyword evidence="1" id="KW-0732">Signal</keyword>
<reference evidence="2" key="1">
    <citation type="journal article" date="2021" name="ISME J.">
        <title>Fine-scale metabolic discontinuity in a stratified prokaryote microbiome of a Red Sea deep halocline.</title>
        <authorList>
            <person name="Michoud G."/>
            <person name="Ngugi D.K."/>
            <person name="Barozzi A."/>
            <person name="Merlino G."/>
            <person name="Calleja M.L."/>
            <person name="Delgado-Huertas A."/>
            <person name="Moran X.A.G."/>
            <person name="Daffonchio D."/>
        </authorList>
    </citation>
    <scope>NUCLEOTIDE SEQUENCE</scope>
    <source>
        <strain evidence="2">SuakinDeep_MAG55_1</strain>
    </source>
</reference>
<feature type="chain" id="PRO_5037879955" evidence="1">
    <location>
        <begin position="23"/>
        <end position="197"/>
    </location>
</feature>
<accession>A0A941W568</accession>
<protein>
    <submittedName>
        <fullName evidence="2">Uncharacterized protein</fullName>
    </submittedName>
</protein>
<organism evidence="2 3">
    <name type="scientific">Candidatus Scalindua arabica</name>
    <dbReference type="NCBI Taxonomy" id="1127984"/>
    <lineage>
        <taxon>Bacteria</taxon>
        <taxon>Pseudomonadati</taxon>
        <taxon>Planctomycetota</taxon>
        <taxon>Candidatus Brocadiia</taxon>
        <taxon>Candidatus Brocadiales</taxon>
        <taxon>Candidatus Scalinduaceae</taxon>
        <taxon>Candidatus Scalindua</taxon>
    </lineage>
</organism>
<evidence type="ECO:0000313" key="3">
    <source>
        <dbReference type="Proteomes" id="UP000722750"/>
    </source>
</evidence>
<dbReference type="EMBL" id="JAANXD010000100">
    <property type="protein sequence ID" value="MBS1259602.1"/>
    <property type="molecule type" value="Genomic_DNA"/>
</dbReference>
<feature type="signal peptide" evidence="1">
    <location>
        <begin position="1"/>
        <end position="22"/>
    </location>
</feature>
<dbReference type="Proteomes" id="UP000722750">
    <property type="component" value="Unassembled WGS sequence"/>
</dbReference>
<proteinExistence type="predicted"/>